<evidence type="ECO:0000259" key="2">
    <source>
        <dbReference type="Pfam" id="PF13472"/>
    </source>
</evidence>
<organism evidence="3 4">
    <name type="scientific">Mucilaginibacter gossypiicola</name>
    <dbReference type="NCBI Taxonomy" id="551995"/>
    <lineage>
        <taxon>Bacteria</taxon>
        <taxon>Pseudomonadati</taxon>
        <taxon>Bacteroidota</taxon>
        <taxon>Sphingobacteriia</taxon>
        <taxon>Sphingobacteriales</taxon>
        <taxon>Sphingobacteriaceae</taxon>
        <taxon>Mucilaginibacter</taxon>
    </lineage>
</organism>
<evidence type="ECO:0000256" key="1">
    <source>
        <dbReference type="SAM" id="SignalP"/>
    </source>
</evidence>
<feature type="domain" description="SGNH hydrolase-type esterase" evidence="2">
    <location>
        <begin position="31"/>
        <end position="239"/>
    </location>
</feature>
<dbReference type="InterPro" id="IPR013830">
    <property type="entry name" value="SGNH_hydro"/>
</dbReference>
<gene>
    <name evidence="3" type="ORF">SAMN05192574_102530</name>
</gene>
<proteinExistence type="predicted"/>
<feature type="chain" id="PRO_5011525529" evidence="1">
    <location>
        <begin position="21"/>
        <end position="258"/>
    </location>
</feature>
<evidence type="ECO:0000313" key="3">
    <source>
        <dbReference type="EMBL" id="SEN12799.1"/>
    </source>
</evidence>
<keyword evidence="4" id="KW-1185">Reference proteome</keyword>
<dbReference type="RefSeq" id="WP_091209788.1">
    <property type="nucleotide sequence ID" value="NZ_FOCL01000002.1"/>
</dbReference>
<dbReference type="Proteomes" id="UP000198942">
    <property type="component" value="Unassembled WGS sequence"/>
</dbReference>
<keyword evidence="1" id="KW-0732">Signal</keyword>
<dbReference type="GO" id="GO:0016788">
    <property type="term" value="F:hydrolase activity, acting on ester bonds"/>
    <property type="evidence" value="ECO:0007669"/>
    <property type="project" value="UniProtKB-ARBA"/>
</dbReference>
<accession>A0A1H8DZQ2</accession>
<feature type="signal peptide" evidence="1">
    <location>
        <begin position="1"/>
        <end position="20"/>
    </location>
</feature>
<dbReference type="EMBL" id="FOCL01000002">
    <property type="protein sequence ID" value="SEN12799.1"/>
    <property type="molecule type" value="Genomic_DNA"/>
</dbReference>
<dbReference type="Pfam" id="PF13472">
    <property type="entry name" value="Lipase_GDSL_2"/>
    <property type="match status" value="1"/>
</dbReference>
<dbReference type="PANTHER" id="PTHR30383">
    <property type="entry name" value="THIOESTERASE 1/PROTEASE 1/LYSOPHOSPHOLIPASE L1"/>
    <property type="match status" value="1"/>
</dbReference>
<evidence type="ECO:0000313" key="4">
    <source>
        <dbReference type="Proteomes" id="UP000198942"/>
    </source>
</evidence>
<reference evidence="4" key="1">
    <citation type="submission" date="2016-10" db="EMBL/GenBank/DDBJ databases">
        <authorList>
            <person name="Varghese N."/>
            <person name="Submissions S."/>
        </authorList>
    </citation>
    <scope>NUCLEOTIDE SEQUENCE [LARGE SCALE GENOMIC DNA]</scope>
    <source>
        <strain evidence="4">Gh-48</strain>
    </source>
</reference>
<dbReference type="OrthoDB" id="9796689at2"/>
<dbReference type="SUPFAM" id="SSF52266">
    <property type="entry name" value="SGNH hydrolase"/>
    <property type="match status" value="1"/>
</dbReference>
<dbReference type="InterPro" id="IPR036514">
    <property type="entry name" value="SGNH_hydro_sf"/>
</dbReference>
<name>A0A1H8DZQ2_9SPHI</name>
<protein>
    <submittedName>
        <fullName evidence="3">Lysophospholipase L1</fullName>
    </submittedName>
</protein>
<dbReference type="AlphaFoldDB" id="A0A1H8DZQ2"/>
<dbReference type="STRING" id="551995.SAMN05192574_102530"/>
<dbReference type="Gene3D" id="3.40.50.1110">
    <property type="entry name" value="SGNH hydrolase"/>
    <property type="match status" value="1"/>
</dbReference>
<sequence length="258" mass="28417">MKKYLLAVVLLFITSTISFAQHKKPALNIVFIGNSITQGVQLADAATEAPPATAVAYLQKQKNLDTVSFSNQGHSGYTTLDFLPGTGTFSKVEDAANAFTNKDALLIFSIKLGTNDSAIHGPHGAPVSPEDYQKNLKTIVDKLLADFPKAVIIFQHPLWYSPNTYNGAKYLQEGLNRLQSYVPMIDGLVKSYATTNPKQVFVGDTKAFAYFEKNHLTDLIPENGKQGTFYLHPNKKGAEALGKFWGMAINKVVRRNFK</sequence>
<dbReference type="InterPro" id="IPR051532">
    <property type="entry name" value="Ester_Hydrolysis_Enzymes"/>
</dbReference>